<evidence type="ECO:0000259" key="14">
    <source>
        <dbReference type="PROSITE" id="PS51645"/>
    </source>
</evidence>
<gene>
    <name evidence="15" type="ORF">ENW50_02355</name>
</gene>
<dbReference type="PROSITE" id="PS51645">
    <property type="entry name" value="PHR_CRY_ALPHA_BETA"/>
    <property type="match status" value="1"/>
</dbReference>
<evidence type="ECO:0000256" key="6">
    <source>
        <dbReference type="ARBA" id="ARBA00022630"/>
    </source>
</evidence>
<dbReference type="Gene3D" id="3.40.50.620">
    <property type="entry name" value="HUPs"/>
    <property type="match status" value="1"/>
</dbReference>
<dbReference type="FunFam" id="1.10.579.10:FF:000002">
    <property type="entry name" value="Deoxyribodipyrimidine photolyase"/>
    <property type="match status" value="1"/>
</dbReference>
<dbReference type="SUPFAM" id="SSF48173">
    <property type="entry name" value="Cryptochrome/photolyase FAD-binding domain"/>
    <property type="match status" value="1"/>
</dbReference>
<dbReference type="GO" id="GO:0003904">
    <property type="term" value="F:deoxyribodipyrimidine photo-lyase activity"/>
    <property type="evidence" value="ECO:0007669"/>
    <property type="project" value="UniProtKB-EC"/>
</dbReference>
<keyword evidence="7" id="KW-0227">DNA damage</keyword>
<evidence type="ECO:0000256" key="11">
    <source>
        <dbReference type="ARBA" id="ARBA00023239"/>
    </source>
</evidence>
<evidence type="ECO:0000256" key="1">
    <source>
        <dbReference type="ARBA" id="ARBA00001932"/>
    </source>
</evidence>
<dbReference type="InterPro" id="IPR036134">
    <property type="entry name" value="Crypto/Photolyase_FAD-like_sf"/>
</dbReference>
<dbReference type="PANTHER" id="PTHR10211">
    <property type="entry name" value="DEOXYRIBODIPYRIMIDINE PHOTOLYASE"/>
    <property type="match status" value="1"/>
</dbReference>
<dbReference type="Pfam" id="PF00875">
    <property type="entry name" value="DNA_photolyase"/>
    <property type="match status" value="1"/>
</dbReference>
<dbReference type="Gene3D" id="1.25.40.80">
    <property type="match status" value="1"/>
</dbReference>
<dbReference type="SUPFAM" id="SSF52425">
    <property type="entry name" value="Cryptochrome/photolyase, N-terminal domain"/>
    <property type="match status" value="1"/>
</dbReference>
<dbReference type="PANTHER" id="PTHR10211:SF0">
    <property type="entry name" value="DEOXYRIBODIPYRIMIDINE PHOTO-LYASE"/>
    <property type="match status" value="1"/>
</dbReference>
<dbReference type="EC" id="4.1.99.3" evidence="4"/>
<evidence type="ECO:0000256" key="10">
    <source>
        <dbReference type="ARBA" id="ARBA00023204"/>
    </source>
</evidence>
<dbReference type="GO" id="GO:0003677">
    <property type="term" value="F:DNA binding"/>
    <property type="evidence" value="ECO:0007669"/>
    <property type="project" value="UniProtKB-KW"/>
</dbReference>
<keyword evidence="11 15" id="KW-0456">Lyase</keyword>
<organism evidence="15">
    <name type="scientific">Acidobacterium capsulatum</name>
    <dbReference type="NCBI Taxonomy" id="33075"/>
    <lineage>
        <taxon>Bacteria</taxon>
        <taxon>Pseudomonadati</taxon>
        <taxon>Acidobacteriota</taxon>
        <taxon>Terriglobia</taxon>
        <taxon>Terriglobales</taxon>
        <taxon>Acidobacteriaceae</taxon>
        <taxon>Acidobacterium</taxon>
    </lineage>
</organism>
<dbReference type="InterPro" id="IPR014729">
    <property type="entry name" value="Rossmann-like_a/b/a_fold"/>
</dbReference>
<keyword evidence="9" id="KW-0238">DNA-binding</keyword>
<keyword evidence="6" id="KW-0285">Flavoprotein</keyword>
<evidence type="ECO:0000313" key="15">
    <source>
        <dbReference type="EMBL" id="HGY93521.1"/>
    </source>
</evidence>
<comment type="cofactor">
    <cofactor evidence="1">
        <name>(6R)-5,10-methylene-5,6,7,8-tetrahydrofolate</name>
        <dbReference type="ChEBI" id="CHEBI:15636"/>
    </cofactor>
</comment>
<evidence type="ECO:0000256" key="5">
    <source>
        <dbReference type="ARBA" id="ARBA00014046"/>
    </source>
</evidence>
<dbReference type="InterPro" id="IPR052219">
    <property type="entry name" value="Photolyase_Class-2"/>
</dbReference>
<keyword evidence="8" id="KW-0274">FAD</keyword>
<name>A0A7V4XR17_9BACT</name>
<dbReference type="InterPro" id="IPR006050">
    <property type="entry name" value="DNA_photolyase_N"/>
</dbReference>
<evidence type="ECO:0000256" key="8">
    <source>
        <dbReference type="ARBA" id="ARBA00022827"/>
    </source>
</evidence>
<evidence type="ECO:0000256" key="12">
    <source>
        <dbReference type="ARBA" id="ARBA00031671"/>
    </source>
</evidence>
<dbReference type="AlphaFoldDB" id="A0A7V4XR17"/>
<accession>A0A7V4XR17</accession>
<evidence type="ECO:0000256" key="3">
    <source>
        <dbReference type="ARBA" id="ARBA00006409"/>
    </source>
</evidence>
<comment type="similarity">
    <text evidence="3">Belongs to the DNA photolyase class-2 family.</text>
</comment>
<protein>
    <recommendedName>
        <fullName evidence="5">Deoxyribodipyrimidine photo-lyase</fullName>
        <ecNumber evidence="4">4.1.99.3</ecNumber>
    </recommendedName>
    <alternativeName>
        <fullName evidence="12">DNA photolyase</fullName>
    </alternativeName>
</protein>
<evidence type="ECO:0000256" key="2">
    <source>
        <dbReference type="ARBA" id="ARBA00001974"/>
    </source>
</evidence>
<proteinExistence type="inferred from homology"/>
<comment type="catalytic activity">
    <reaction evidence="13">
        <text>cyclobutadipyrimidine (in DNA) = 2 pyrimidine residues (in DNA).</text>
        <dbReference type="EC" id="4.1.99.3"/>
    </reaction>
</comment>
<comment type="caution">
    <text evidence="15">The sequence shown here is derived from an EMBL/GenBank/DDBJ whole genome shotgun (WGS) entry which is preliminary data.</text>
</comment>
<evidence type="ECO:0000256" key="13">
    <source>
        <dbReference type="ARBA" id="ARBA00033999"/>
    </source>
</evidence>
<evidence type="ECO:0000256" key="9">
    <source>
        <dbReference type="ARBA" id="ARBA00023125"/>
    </source>
</evidence>
<feature type="domain" description="Photolyase/cryptochrome alpha/beta" evidence="14">
    <location>
        <begin position="27"/>
        <end position="156"/>
    </location>
</feature>
<sequence>MPRALQQFSEDARVTVRRNGAPLPHGECIVYWMQRAQRALDNPALDMAIRIGNELGLPVVAYFSAISNFPHANLRHYVFLNQGLVDIEEDMAERNVTFIVRRPPGNSLEQLLEEVQAAMLIGDENPCREPERWRQVIARRLNMPYWTIDADVVVPSNLFPKHQYMVHIFRKRFEPLLPQYLVPQAVIKAEKTWSRPKGFEFFDVRQDVTEGWSKFDRSVKPVDSFHGGTHEAQRLLKDFVTNKLANYSKDRNHPELDGTSRLSPYLHFGHISPLTIALAVEDAHKSGQASREACDSYLNELIAWRDMAVNFVKFVPGYDSFEAAPEWAQKTLREHAKDTRNPVYTLDDLERAETYDELWNAAQRQMLHAGWMHNYMRMYWAKKILEWSSSPEQAWDTAVYLNDRYFLDGRDPNGYAGIAWAIGGVHDRPWFERDIFGTIRYMSGNAAAKKFDATRYIRQMEELAEYAQTE</sequence>
<keyword evidence="10" id="KW-0234">DNA repair</keyword>
<reference evidence="15" key="1">
    <citation type="journal article" date="2020" name="mSystems">
        <title>Genome- and Community-Level Interaction Insights into Carbon Utilization and Element Cycling Functions of Hydrothermarchaeota in Hydrothermal Sediment.</title>
        <authorList>
            <person name="Zhou Z."/>
            <person name="Liu Y."/>
            <person name="Xu W."/>
            <person name="Pan J."/>
            <person name="Luo Z.H."/>
            <person name="Li M."/>
        </authorList>
    </citation>
    <scope>NUCLEOTIDE SEQUENCE [LARGE SCALE GENOMIC DNA]</scope>
    <source>
        <strain evidence="15">SpSt-855</strain>
    </source>
</reference>
<dbReference type="GO" id="GO:0000719">
    <property type="term" value="P:photoreactive repair"/>
    <property type="evidence" value="ECO:0007669"/>
    <property type="project" value="TreeGrafter"/>
</dbReference>
<dbReference type="Gene3D" id="1.10.579.10">
    <property type="entry name" value="DNA Cyclobutane Dipyrimidine Photolyase, subunit A, domain 3"/>
    <property type="match status" value="1"/>
</dbReference>
<evidence type="ECO:0000256" key="4">
    <source>
        <dbReference type="ARBA" id="ARBA00013149"/>
    </source>
</evidence>
<dbReference type="InterPro" id="IPR036155">
    <property type="entry name" value="Crypto/Photolyase_N_sf"/>
</dbReference>
<comment type="cofactor">
    <cofactor evidence="2">
        <name>FAD</name>
        <dbReference type="ChEBI" id="CHEBI:57692"/>
    </cofactor>
</comment>
<dbReference type="EMBL" id="DTKL01000015">
    <property type="protein sequence ID" value="HGY93521.1"/>
    <property type="molecule type" value="Genomic_DNA"/>
</dbReference>
<evidence type="ECO:0000256" key="7">
    <source>
        <dbReference type="ARBA" id="ARBA00022763"/>
    </source>
</evidence>